<protein>
    <submittedName>
        <fullName evidence="3">Abc-type transport system involved in resistance to organic solvents, permease component protein</fullName>
    </submittedName>
</protein>
<dbReference type="GO" id="GO:0005548">
    <property type="term" value="F:phospholipid transporter activity"/>
    <property type="evidence" value="ECO:0007669"/>
    <property type="project" value="TreeGrafter"/>
</dbReference>
<feature type="transmembrane region" description="Helical" evidence="2">
    <location>
        <begin position="655"/>
        <end position="680"/>
    </location>
</feature>
<feature type="compositionally biased region" description="Basic residues" evidence="1">
    <location>
        <begin position="221"/>
        <end position="233"/>
    </location>
</feature>
<proteinExistence type="predicted"/>
<feature type="region of interest" description="Disordered" evidence="1">
    <location>
        <begin position="45"/>
        <end position="64"/>
    </location>
</feature>
<dbReference type="InterPro" id="IPR003453">
    <property type="entry name" value="ABC_MlaE_roteobac"/>
</dbReference>
<feature type="compositionally biased region" description="Basic and acidic residues" evidence="1">
    <location>
        <begin position="261"/>
        <end position="273"/>
    </location>
</feature>
<organism evidence="3 4">
    <name type="scientific">Ralstonia solanacearum (strain Po82)</name>
    <dbReference type="NCBI Taxonomy" id="1031711"/>
    <lineage>
        <taxon>Bacteria</taxon>
        <taxon>Pseudomonadati</taxon>
        <taxon>Pseudomonadota</taxon>
        <taxon>Betaproteobacteria</taxon>
        <taxon>Burkholderiales</taxon>
        <taxon>Burkholderiaceae</taxon>
        <taxon>Ralstonia</taxon>
        <taxon>Ralstonia solanacearum species complex</taxon>
    </lineage>
</organism>
<keyword evidence="2" id="KW-0812">Transmembrane</keyword>
<evidence type="ECO:0000256" key="1">
    <source>
        <dbReference type="SAM" id="MobiDB-lite"/>
    </source>
</evidence>
<feature type="transmembrane region" description="Helical" evidence="2">
    <location>
        <begin position="692"/>
        <end position="715"/>
    </location>
</feature>
<dbReference type="InterPro" id="IPR030802">
    <property type="entry name" value="Permease_MalE"/>
</dbReference>
<keyword evidence="2" id="KW-1133">Transmembrane helix</keyword>
<gene>
    <name evidence="3" type="ordered locus">RSPO_c03092</name>
</gene>
<evidence type="ECO:0000313" key="3">
    <source>
        <dbReference type="EMBL" id="AEG70384.1"/>
    </source>
</evidence>
<name>F6G5L9_RALS8</name>
<dbReference type="PANTHER" id="PTHR30188">
    <property type="entry name" value="ABC TRANSPORTER PERMEASE PROTEIN-RELATED"/>
    <property type="match status" value="1"/>
</dbReference>
<dbReference type="GO" id="GO:0043190">
    <property type="term" value="C:ATP-binding cassette (ABC) transporter complex"/>
    <property type="evidence" value="ECO:0007669"/>
    <property type="project" value="InterPro"/>
</dbReference>
<accession>F6G5L9</accession>
<feature type="region of interest" description="Disordered" evidence="1">
    <location>
        <begin position="214"/>
        <end position="298"/>
    </location>
</feature>
<feature type="compositionally biased region" description="Basic and acidic residues" evidence="1">
    <location>
        <begin position="234"/>
        <end position="243"/>
    </location>
</feature>
<feature type="transmembrane region" description="Helical" evidence="2">
    <location>
        <begin position="602"/>
        <end position="635"/>
    </location>
</feature>
<dbReference type="AlphaFoldDB" id="F6G5L9"/>
<feature type="transmembrane region" description="Helical" evidence="2">
    <location>
        <begin position="539"/>
        <end position="555"/>
    </location>
</feature>
<reference evidence="3 4" key="1">
    <citation type="journal article" date="2011" name="J. Bacteriol.">
        <title>Complete genome sequence of the plant pathogen Ralstonia solanacearum strain Po82.</title>
        <authorList>
            <person name="Xu J."/>
            <person name="Zheng H.J."/>
            <person name="Liu L."/>
            <person name="Pan Z.C."/>
            <person name="Prior P."/>
            <person name="Tang B."/>
            <person name="Xu J.S."/>
            <person name="Zhang H."/>
            <person name="Tian Q."/>
            <person name="Zhang L.Q."/>
            <person name="Feng J."/>
        </authorList>
    </citation>
    <scope>NUCLEOTIDE SEQUENCE [LARGE SCALE GENOMIC DNA]</scope>
    <source>
        <strain evidence="3 4">Po82</strain>
    </source>
</reference>
<sequence>MLLRVGRAQGHLAAVDPLHAPAGFDGQAPVDIDAVRHAFQHHGAVLPQPHRPAGKGIARGERRDERRQALCAEALQVLAQRAQQSGQHRVRLGPLDQFFHARQRPAQRRLQRMRAFQVQADADHGPGLPGRRAHRLDQDAGELAPGDLDIVGPLECQGLRVAAARLRIGGHGIGHGHAHGQAQAGQLRGLAGKGAGDREGQAVVAIPGAALAAAAGGLPQRRQHARTHQRRRADRCTDGRRPDSSAQGGHQVRIGGAGGLDHLDRPAGRDAGRLDAVAGQAPARRGGGGGHGRGKHTRMAERWRIVARTSLASCASWAAGTSHDSHCSCIRVGYNSTSIPASGALRLITCRPPQLEVRVVDGRSVAYLSGDWTTLALAERAGVRSARRQIRAGLDNANAWCLTEVGRIDHFGAQLLWRAWGNRWPEHLDARADQRRMIDRVARLDPGGWKKRIAPRINPVTVLGGAMLDFAGHLQIGVAMVGQLMFDLLRFVRAPHRGPWREISANIYSTGYKALGITALVGFLIGIVLSYLSANQLRVFGASIFIVNILGMAIIRELGPVLAAILVAGRSGSAITAQIGVMRVTEELDAMRVMGISHGFRLILPKVIALAIAMPLLVAWTDLLALAGGILAAKFQLDISPTYFITSLPDAVPVANLWLGIGKGVVFGMLIALVACHFGLRIQPNTQSLGEGTTTSVVVSITIVILADAVFAILFKDVGI</sequence>
<dbReference type="PANTHER" id="PTHR30188:SF3">
    <property type="entry name" value="ABC TRANSPORTER PERMEASE"/>
    <property type="match status" value="1"/>
</dbReference>
<dbReference type="Proteomes" id="UP000007953">
    <property type="component" value="Chromosome"/>
</dbReference>
<evidence type="ECO:0000313" key="4">
    <source>
        <dbReference type="Proteomes" id="UP000007953"/>
    </source>
</evidence>
<dbReference type="PATRIC" id="fig|1031711.3.peg.3022"/>
<dbReference type="HOGENOM" id="CLU_383957_0_0_4"/>
<dbReference type="Pfam" id="PF02405">
    <property type="entry name" value="MlaE"/>
    <property type="match status" value="1"/>
</dbReference>
<evidence type="ECO:0000256" key="2">
    <source>
        <dbReference type="SAM" id="Phobius"/>
    </source>
</evidence>
<dbReference type="NCBIfam" id="TIGR00056">
    <property type="entry name" value="MlaE family lipid ABC transporter permease subunit"/>
    <property type="match status" value="1"/>
</dbReference>
<feature type="transmembrane region" description="Helical" evidence="2">
    <location>
        <begin position="511"/>
        <end position="532"/>
    </location>
</feature>
<keyword evidence="2" id="KW-0472">Membrane</keyword>
<dbReference type="eggNOG" id="COG0767">
    <property type="taxonomic scope" value="Bacteria"/>
</dbReference>
<dbReference type="KEGG" id="rsn:RSPO_c03092"/>
<dbReference type="EMBL" id="CP002819">
    <property type="protein sequence ID" value="AEG70384.1"/>
    <property type="molecule type" value="Genomic_DNA"/>
</dbReference>